<dbReference type="GO" id="GO:0102389">
    <property type="term" value="F:polyprenol reductase activity"/>
    <property type="evidence" value="ECO:0007669"/>
    <property type="project" value="UniProtKB-UniRule"/>
</dbReference>
<dbReference type="FunCoup" id="A0A2J6T4Y6">
    <property type="interactions" value="362"/>
</dbReference>
<keyword evidence="5" id="KW-0256">Endoplasmic reticulum</keyword>
<keyword evidence="5" id="KW-0521">NADP</keyword>
<feature type="transmembrane region" description="Helical" evidence="5">
    <location>
        <begin position="184"/>
        <end position="202"/>
    </location>
</feature>
<comment type="caution">
    <text evidence="5">Lacks conserved residue(s) required for the propagation of feature annotation.</text>
</comment>
<dbReference type="PROSITE" id="PS50244">
    <property type="entry name" value="S5A_REDUCTASE"/>
    <property type="match status" value="1"/>
</dbReference>
<keyword evidence="8" id="KW-1185">Reference proteome</keyword>
<organism evidence="7 8">
    <name type="scientific">Hyaloscypha bicolor E</name>
    <dbReference type="NCBI Taxonomy" id="1095630"/>
    <lineage>
        <taxon>Eukaryota</taxon>
        <taxon>Fungi</taxon>
        <taxon>Dikarya</taxon>
        <taxon>Ascomycota</taxon>
        <taxon>Pezizomycotina</taxon>
        <taxon>Leotiomycetes</taxon>
        <taxon>Helotiales</taxon>
        <taxon>Hyaloscyphaceae</taxon>
        <taxon>Hyaloscypha</taxon>
        <taxon>Hyaloscypha bicolor</taxon>
    </lineage>
</organism>
<name>A0A2J6T4Y6_9HELO</name>
<dbReference type="GO" id="GO:0016095">
    <property type="term" value="P:polyprenol catabolic process"/>
    <property type="evidence" value="ECO:0007669"/>
    <property type="project" value="UniProtKB-UniRule"/>
</dbReference>
<dbReference type="InterPro" id="IPR039698">
    <property type="entry name" value="Dfg10/SRD5A3"/>
</dbReference>
<evidence type="ECO:0000313" key="8">
    <source>
        <dbReference type="Proteomes" id="UP000235371"/>
    </source>
</evidence>
<dbReference type="GeneID" id="36583157"/>
<proteinExistence type="inferred from homology"/>
<evidence type="ECO:0000313" key="7">
    <source>
        <dbReference type="EMBL" id="PMD58087.1"/>
    </source>
</evidence>
<dbReference type="UniPathway" id="UPA00378"/>
<dbReference type="InParanoid" id="A0A2J6T4Y6"/>
<dbReference type="GO" id="GO:0005789">
    <property type="term" value="C:endoplasmic reticulum membrane"/>
    <property type="evidence" value="ECO:0007669"/>
    <property type="project" value="UniProtKB-SubCell"/>
</dbReference>
<evidence type="ECO:0000256" key="5">
    <source>
        <dbReference type="RuleBase" id="RU367081"/>
    </source>
</evidence>
<evidence type="ECO:0000256" key="1">
    <source>
        <dbReference type="ARBA" id="ARBA00004127"/>
    </source>
</evidence>
<evidence type="ECO:0000256" key="4">
    <source>
        <dbReference type="ARBA" id="ARBA00023136"/>
    </source>
</evidence>
<keyword evidence="2 5" id="KW-0812">Transmembrane</keyword>
<keyword evidence="3 5" id="KW-1133">Transmembrane helix</keyword>
<feature type="transmembrane region" description="Helical" evidence="5">
    <location>
        <begin position="223"/>
        <end position="246"/>
    </location>
</feature>
<dbReference type="EC" id="1.3.1.94" evidence="5"/>
<dbReference type="PANTHER" id="PTHR14624">
    <property type="entry name" value="DFG10 PROTEIN"/>
    <property type="match status" value="1"/>
</dbReference>
<feature type="domain" description="3-oxo-5-alpha-steroid 4-dehydrogenase C-terminal" evidence="6">
    <location>
        <begin position="166"/>
        <end position="299"/>
    </location>
</feature>
<evidence type="ECO:0000256" key="2">
    <source>
        <dbReference type="ARBA" id="ARBA00022692"/>
    </source>
</evidence>
<accession>A0A2J6T4Y6</accession>
<evidence type="ECO:0000256" key="3">
    <source>
        <dbReference type="ARBA" id="ARBA00022989"/>
    </source>
</evidence>
<dbReference type="AlphaFoldDB" id="A0A2J6T4Y6"/>
<dbReference type="STRING" id="1095630.A0A2J6T4Y6"/>
<dbReference type="EMBL" id="KZ613828">
    <property type="protein sequence ID" value="PMD58087.1"/>
    <property type="molecule type" value="Genomic_DNA"/>
</dbReference>
<dbReference type="RefSeq" id="XP_024734991.1">
    <property type="nucleotide sequence ID" value="XM_024875077.1"/>
</dbReference>
<comment type="pathway">
    <text evidence="5">Protein modification; protein glycosylation.</text>
</comment>
<sequence>MDPARLCQIFFSLGTVVDVGGPLIPPFREYIMNYGSRSTTSTSTSSARHQNTFAWLLEYIGSFQVPHTWFTHYYVISVASSVFWAVQISTQGTAFEFLASLSKSRPATMTMNQVFLAWLLMTIQGTRRLYESIAFTKPSQSKMWAGMWIIGMAFYVFMGISVWIEGITSLKYRGPQRTFLEFSTPTVRTLIAVPMFLVASGVQYECHKHLASLKKYTLPRQFWFQWVVCPHYTSECLIYLAIAIAVSPQGQMLNRTVLAGLGFVASNLAVTADSTRKWYIEKFGIEKVAGRWRMIPYVY</sequence>
<comment type="similarity">
    <text evidence="5">Belongs to the steroid 5-alpha reductase family. Polyprenal reductase subfamily.</text>
</comment>
<keyword evidence="4 5" id="KW-0472">Membrane</keyword>
<dbReference type="PANTHER" id="PTHR14624:SF0">
    <property type="entry name" value="POLYPRENOL REDUCTASE"/>
    <property type="match status" value="1"/>
</dbReference>
<comment type="function">
    <text evidence="5">Plays a key role in early steps of protein N-linked glycosylation by being involved in the conversion of polyprenol into dolichol. Acts as a polyprenal reductase that mediates the reduction of polyprenal into dolichal in a NADP-dependent mechanism. Dolichols are required for the synthesis of dolichol-linked monosaccharides and the oligosaccharide precursor used for N-glycosylation.</text>
</comment>
<dbReference type="GO" id="GO:0003865">
    <property type="term" value="F:3-oxo-5-alpha-steroid 4-dehydrogenase activity"/>
    <property type="evidence" value="ECO:0007669"/>
    <property type="project" value="TreeGrafter"/>
</dbReference>
<dbReference type="GO" id="GO:0006488">
    <property type="term" value="P:dolichol-linked oligosaccharide biosynthetic process"/>
    <property type="evidence" value="ECO:0007669"/>
    <property type="project" value="UniProtKB-UniRule"/>
</dbReference>
<dbReference type="OrthoDB" id="541710at2759"/>
<evidence type="ECO:0000259" key="6">
    <source>
        <dbReference type="Pfam" id="PF02544"/>
    </source>
</evidence>
<dbReference type="GO" id="GO:0160198">
    <property type="term" value="F:polyprenal reductase activity"/>
    <property type="evidence" value="ECO:0007669"/>
    <property type="project" value="UniProtKB-EC"/>
</dbReference>
<dbReference type="Proteomes" id="UP000235371">
    <property type="component" value="Unassembled WGS sequence"/>
</dbReference>
<protein>
    <recommendedName>
        <fullName evidence="5">Polyprenal reductase</fullName>
        <ecNumber evidence="5">1.3.1.94</ecNumber>
    </recommendedName>
</protein>
<dbReference type="InterPro" id="IPR001104">
    <property type="entry name" value="3-oxo-5_a-steroid_4-DH_C"/>
</dbReference>
<comment type="subcellular location">
    <subcellularLocation>
        <location evidence="1">Endomembrane system</location>
        <topology evidence="1">Multi-pass membrane protein</topology>
    </subcellularLocation>
    <subcellularLocation>
        <location evidence="5">Endoplasmic reticulum membrane</location>
    </subcellularLocation>
</comment>
<comment type="catalytic activity">
    <reaction evidence="5">
        <text>a di-trans,poly-cis-dolichal + NADP(+) = a di-trans,poly-cis-polyprenal + NADPH + H(+)</text>
        <dbReference type="Rhea" id="RHEA:80727"/>
        <dbReference type="Rhea" id="RHEA-COMP:19536"/>
        <dbReference type="Rhea" id="RHEA-COMP:19537"/>
        <dbReference type="ChEBI" id="CHEBI:15378"/>
        <dbReference type="ChEBI" id="CHEBI:57783"/>
        <dbReference type="ChEBI" id="CHEBI:58349"/>
        <dbReference type="ChEBI" id="CHEBI:231623"/>
        <dbReference type="ChEBI" id="CHEBI:231637"/>
        <dbReference type="EC" id="1.3.1.94"/>
    </reaction>
    <physiologicalReaction direction="right-to-left" evidence="5">
        <dbReference type="Rhea" id="RHEA:80729"/>
    </physiologicalReaction>
</comment>
<feature type="transmembrane region" description="Helical" evidence="5">
    <location>
        <begin position="144"/>
        <end position="164"/>
    </location>
</feature>
<reference evidence="7 8" key="1">
    <citation type="submission" date="2016-04" db="EMBL/GenBank/DDBJ databases">
        <title>A degradative enzymes factory behind the ericoid mycorrhizal symbiosis.</title>
        <authorList>
            <consortium name="DOE Joint Genome Institute"/>
            <person name="Martino E."/>
            <person name="Morin E."/>
            <person name="Grelet G."/>
            <person name="Kuo A."/>
            <person name="Kohler A."/>
            <person name="Daghino S."/>
            <person name="Barry K."/>
            <person name="Choi C."/>
            <person name="Cichocki N."/>
            <person name="Clum A."/>
            <person name="Copeland A."/>
            <person name="Hainaut M."/>
            <person name="Haridas S."/>
            <person name="Labutti K."/>
            <person name="Lindquist E."/>
            <person name="Lipzen A."/>
            <person name="Khouja H.-R."/>
            <person name="Murat C."/>
            <person name="Ohm R."/>
            <person name="Olson A."/>
            <person name="Spatafora J."/>
            <person name="Veneault-Fourrey C."/>
            <person name="Henrissat B."/>
            <person name="Grigoriev I."/>
            <person name="Martin F."/>
            <person name="Perotto S."/>
        </authorList>
    </citation>
    <scope>NUCLEOTIDE SEQUENCE [LARGE SCALE GENOMIC DNA]</scope>
    <source>
        <strain evidence="7 8">E</strain>
    </source>
</reference>
<keyword evidence="5" id="KW-0560">Oxidoreductase</keyword>
<gene>
    <name evidence="7" type="ORF">K444DRAFT_532414</name>
</gene>
<dbReference type="Pfam" id="PF02544">
    <property type="entry name" value="Steroid_dh"/>
    <property type="match status" value="1"/>
</dbReference>